<comment type="caution">
    <text evidence="2">The sequence shown here is derived from an EMBL/GenBank/DDBJ whole genome shotgun (WGS) entry which is preliminary data.</text>
</comment>
<dbReference type="RefSeq" id="WP_008063219.1">
    <property type="nucleotide sequence ID" value="NZ_AFHG01000053.1"/>
</dbReference>
<dbReference type="OrthoDB" id="6736327at2"/>
<reference evidence="2 3" key="1">
    <citation type="journal article" date="2011" name="J. Bacteriol.">
        <title>Genome sequence of Methyloversatilis universalis FAM5T, a methylotrophic representative of the order Rhodocyclales.</title>
        <authorList>
            <person name="Kittichotirat W."/>
            <person name="Good N.M."/>
            <person name="Hall R."/>
            <person name="Bringel F."/>
            <person name="Lajus A."/>
            <person name="Medigue C."/>
            <person name="Smalley N.E."/>
            <person name="Beck D."/>
            <person name="Bumgarner R."/>
            <person name="Vuilleumier S."/>
            <person name="Kalyuzhnaya M.G."/>
        </authorList>
    </citation>
    <scope>NUCLEOTIDE SEQUENCE [LARGE SCALE GENOMIC DNA]</scope>
    <source>
        <strain evidence="3">ATCC BAA-1314 / JCM 13912 / FAM5</strain>
    </source>
</reference>
<accession>F5RFJ0</accession>
<dbReference type="Proteomes" id="UP000005019">
    <property type="component" value="Unassembled WGS sequence"/>
</dbReference>
<gene>
    <name evidence="2" type="ORF">METUNv1_03071</name>
</gene>
<evidence type="ECO:0000313" key="2">
    <source>
        <dbReference type="EMBL" id="EGK70846.1"/>
    </source>
</evidence>
<keyword evidence="3" id="KW-1185">Reference proteome</keyword>
<dbReference type="EMBL" id="AFHG01000053">
    <property type="protein sequence ID" value="EGK70846.1"/>
    <property type="molecule type" value="Genomic_DNA"/>
</dbReference>
<evidence type="ECO:0000256" key="1">
    <source>
        <dbReference type="SAM" id="MobiDB-lite"/>
    </source>
</evidence>
<protein>
    <submittedName>
        <fullName evidence="2">Uncharacterized protein</fullName>
    </submittedName>
</protein>
<name>F5RFJ0_METUF</name>
<feature type="region of interest" description="Disordered" evidence="1">
    <location>
        <begin position="297"/>
        <end position="325"/>
    </location>
</feature>
<dbReference type="AlphaFoldDB" id="F5RFJ0"/>
<evidence type="ECO:0000313" key="3">
    <source>
        <dbReference type="Proteomes" id="UP000005019"/>
    </source>
</evidence>
<organism evidence="2 3">
    <name type="scientific">Methyloversatilis universalis (strain ATCC BAA-1314 / DSM 25237 / JCM 13912 / CCUG 52030 / FAM5)</name>
    <dbReference type="NCBI Taxonomy" id="1000565"/>
    <lineage>
        <taxon>Bacteria</taxon>
        <taxon>Pseudomonadati</taxon>
        <taxon>Pseudomonadota</taxon>
        <taxon>Betaproteobacteria</taxon>
        <taxon>Nitrosomonadales</taxon>
        <taxon>Sterolibacteriaceae</taxon>
        <taxon>Methyloversatilis</taxon>
    </lineage>
</organism>
<sequence>MVSDEEKWRLSLRIAAFPNDNKEWQIDWFGAVRYRNRYAQGSQISVEVHLSRARLFKHKYQNKEDVCTCWVSVGTLVVLRIGDRWKNQRFVGNSKGATELFPDIDVQPTTWSYVKAGGRHPDTGEYLLPFAEHPEHQNSTKSNCVEVRLPNDKFLMIPCMELIRFYFGSSSKLIGKLFTPGLRRSDLGVAQHFPGLTQLDLGPGIRGRSASDVARILGDNEAWKAAAAISLSGVGDDSTEGGKYRNSHFPFVGKTSLSARGVWVRRGNDDEGSFVVHELLSCSHPFPFQRLRYRESDACGDRDGDNAQQQARAKPKVPSKAELVDKDASTSLTPATYVISRRRKFPDLEKKPVFAQKPTAARRPQGAEVAMGVTPATKLVAVGDPLGSLEKIRSIDIVEAGDFLAWALSACQHLAGYYANVINASPDVILHKVDVDAEKHIVQFEGTSYAVREIAFIKLTSEATDESSLLTLIRSAEFVFPLCTRLHEPGDDNRLISESKRPTALRLDRDETIRVPYNGASAESKLLAWLESRRP</sequence>
<dbReference type="eggNOG" id="ENOG502ZCHN">
    <property type="taxonomic scope" value="Bacteria"/>
</dbReference>
<proteinExistence type="predicted"/>